<feature type="transmembrane region" description="Helical" evidence="10">
    <location>
        <begin position="162"/>
        <end position="180"/>
    </location>
</feature>
<feature type="transmembrane region" description="Helical" evidence="10">
    <location>
        <begin position="109"/>
        <end position="131"/>
    </location>
</feature>
<keyword evidence="8 10" id="KW-0472">Membrane</keyword>
<dbReference type="PRINTS" id="PR00812">
    <property type="entry name" value="BCTERIALGSPF"/>
</dbReference>
<evidence type="ECO:0000256" key="10">
    <source>
        <dbReference type="SAM" id="Phobius"/>
    </source>
</evidence>
<dbReference type="InterPro" id="IPR018076">
    <property type="entry name" value="T2SS_GspF_dom"/>
</dbReference>
<dbReference type="PANTHER" id="PTHR30012">
    <property type="entry name" value="GENERAL SECRETION PATHWAY PROTEIN"/>
    <property type="match status" value="1"/>
</dbReference>
<dbReference type="GO" id="GO:0005886">
    <property type="term" value="C:plasma membrane"/>
    <property type="evidence" value="ECO:0007669"/>
    <property type="project" value="UniProtKB-SubCell"/>
</dbReference>
<dbReference type="InterPro" id="IPR001992">
    <property type="entry name" value="T2SS_GspF/T4SS_PilC_CS"/>
</dbReference>
<gene>
    <name evidence="12" type="ORF">COT34_00510</name>
</gene>
<dbReference type="PANTHER" id="PTHR30012:SF0">
    <property type="entry name" value="TYPE II SECRETION SYSTEM PROTEIN F-RELATED"/>
    <property type="match status" value="1"/>
</dbReference>
<organism evidence="12 13">
    <name type="scientific">Candidatus Nealsonbacteria bacterium CG08_land_8_20_14_0_20_43_11</name>
    <dbReference type="NCBI Taxonomy" id="1974706"/>
    <lineage>
        <taxon>Bacteria</taxon>
        <taxon>Candidatus Nealsoniibacteriota</taxon>
    </lineage>
</organism>
<evidence type="ECO:0000256" key="6">
    <source>
        <dbReference type="ARBA" id="ARBA00022692"/>
    </source>
</evidence>
<dbReference type="InterPro" id="IPR003004">
    <property type="entry name" value="GspF/PilC"/>
</dbReference>
<comment type="similarity">
    <text evidence="2 9">Belongs to the GSP F family.</text>
</comment>
<dbReference type="Gene3D" id="1.20.81.30">
    <property type="entry name" value="Type II secretion system (T2SS), domain F"/>
    <property type="match status" value="2"/>
</dbReference>
<evidence type="ECO:0000256" key="9">
    <source>
        <dbReference type="RuleBase" id="RU003923"/>
    </source>
</evidence>
<evidence type="ECO:0000256" key="3">
    <source>
        <dbReference type="ARBA" id="ARBA00022448"/>
    </source>
</evidence>
<keyword evidence="3 9" id="KW-0813">Transport</keyword>
<comment type="subcellular location">
    <subcellularLocation>
        <location evidence="1">Cell inner membrane</location>
        <topology evidence="1">Multi-pass membrane protein</topology>
    </subcellularLocation>
    <subcellularLocation>
        <location evidence="9">Cell membrane</location>
        <topology evidence="9">Multi-pass membrane protein</topology>
    </subcellularLocation>
</comment>
<sequence>MVTKEKMLFAEHLALMLKGGLPLNEALETIRNDTADKGLKKAISDVLKRVMEGENFSKALARHPRFFDRFSQSLVKIGEESGTLEENLRYLSLKLRKDDEMAKKVRGALVYPALIVGVACGMMVAMSVFVLPKIINLFVLLQVDLPLTTRIMIFLVVFTRKYWYFVLAGIFVLSQLVQLLRRAEAVRFFFDQIALSFPIVGEIVKSFNLSFFSRTFYVLLKSGVPLMTALDIIAETMPSRVYGQKVIKVKEKIETGERIGVSLREYPRFFPGILSGMIASGEKAGTIEDSFLYLADYYEREMDAVLRNFSTLLEPLLLIFIGIFVGLVAMAIISPIYKLVGQMRVR</sequence>
<accession>A0A2M6T1I0</accession>
<evidence type="ECO:0000313" key="12">
    <source>
        <dbReference type="EMBL" id="PIS39034.1"/>
    </source>
</evidence>
<protein>
    <recommendedName>
        <fullName evidence="11">Type II secretion system protein GspF domain-containing protein</fullName>
    </recommendedName>
</protein>
<keyword evidence="7 10" id="KW-1133">Transmembrane helix</keyword>
<dbReference type="Pfam" id="PF00482">
    <property type="entry name" value="T2SSF"/>
    <property type="match status" value="2"/>
</dbReference>
<evidence type="ECO:0000256" key="8">
    <source>
        <dbReference type="ARBA" id="ARBA00023136"/>
    </source>
</evidence>
<evidence type="ECO:0000259" key="11">
    <source>
        <dbReference type="Pfam" id="PF00482"/>
    </source>
</evidence>
<proteinExistence type="inferred from homology"/>
<feature type="domain" description="Type II secretion system protein GspF" evidence="11">
    <location>
        <begin position="9"/>
        <end position="132"/>
    </location>
</feature>
<dbReference type="GO" id="GO:0009306">
    <property type="term" value="P:protein secretion"/>
    <property type="evidence" value="ECO:0007669"/>
    <property type="project" value="InterPro"/>
</dbReference>
<evidence type="ECO:0000313" key="13">
    <source>
        <dbReference type="Proteomes" id="UP000229390"/>
    </source>
</evidence>
<dbReference type="AlphaFoldDB" id="A0A2M6T1I0"/>
<keyword evidence="6 9" id="KW-0812">Transmembrane</keyword>
<evidence type="ECO:0000256" key="7">
    <source>
        <dbReference type="ARBA" id="ARBA00022989"/>
    </source>
</evidence>
<name>A0A2M6T1I0_9BACT</name>
<dbReference type="FunFam" id="1.20.81.30:FF:000001">
    <property type="entry name" value="Type II secretion system protein F"/>
    <property type="match status" value="1"/>
</dbReference>
<evidence type="ECO:0000256" key="1">
    <source>
        <dbReference type="ARBA" id="ARBA00004429"/>
    </source>
</evidence>
<evidence type="ECO:0000256" key="2">
    <source>
        <dbReference type="ARBA" id="ARBA00005745"/>
    </source>
</evidence>
<keyword evidence="4" id="KW-1003">Cell membrane</keyword>
<dbReference type="Proteomes" id="UP000229390">
    <property type="component" value="Unassembled WGS sequence"/>
</dbReference>
<evidence type="ECO:0000256" key="4">
    <source>
        <dbReference type="ARBA" id="ARBA00022475"/>
    </source>
</evidence>
<comment type="caution">
    <text evidence="12">The sequence shown here is derived from an EMBL/GenBank/DDBJ whole genome shotgun (WGS) entry which is preliminary data.</text>
</comment>
<dbReference type="PROSITE" id="PS00874">
    <property type="entry name" value="T2SP_F"/>
    <property type="match status" value="1"/>
</dbReference>
<dbReference type="EMBL" id="PEYE01000010">
    <property type="protein sequence ID" value="PIS39034.1"/>
    <property type="molecule type" value="Genomic_DNA"/>
</dbReference>
<evidence type="ECO:0000256" key="5">
    <source>
        <dbReference type="ARBA" id="ARBA00022519"/>
    </source>
</evidence>
<feature type="domain" description="Type II secretion system protein GspF" evidence="11">
    <location>
        <begin position="212"/>
        <end position="335"/>
    </location>
</feature>
<dbReference type="InterPro" id="IPR042094">
    <property type="entry name" value="T2SS_GspF_sf"/>
</dbReference>
<feature type="transmembrane region" description="Helical" evidence="10">
    <location>
        <begin position="316"/>
        <end position="337"/>
    </location>
</feature>
<reference evidence="13" key="1">
    <citation type="submission" date="2017-09" db="EMBL/GenBank/DDBJ databases">
        <title>Depth-based differentiation of microbial function through sediment-hosted aquifers and enrichment of novel symbionts in the deep terrestrial subsurface.</title>
        <authorList>
            <person name="Probst A.J."/>
            <person name="Ladd B."/>
            <person name="Jarett J.K."/>
            <person name="Geller-Mcgrath D.E."/>
            <person name="Sieber C.M.K."/>
            <person name="Emerson J.B."/>
            <person name="Anantharaman K."/>
            <person name="Thomas B.C."/>
            <person name="Malmstrom R."/>
            <person name="Stieglmeier M."/>
            <person name="Klingl A."/>
            <person name="Woyke T."/>
            <person name="Ryan C.M."/>
            <person name="Banfield J.F."/>
        </authorList>
    </citation>
    <scope>NUCLEOTIDE SEQUENCE [LARGE SCALE GENOMIC DNA]</scope>
</reference>
<keyword evidence="5" id="KW-0997">Cell inner membrane</keyword>